<dbReference type="Proteomes" id="UP000005447">
    <property type="component" value="Unassembled WGS sequence"/>
</dbReference>
<feature type="domain" description="Rrn7/TAF1B N-terminal cyclin" evidence="16">
    <location>
        <begin position="255"/>
        <end position="301"/>
    </location>
</feature>
<evidence type="ECO:0000256" key="8">
    <source>
        <dbReference type="ARBA" id="ARBA00023125"/>
    </source>
</evidence>
<dbReference type="GO" id="GO:0005654">
    <property type="term" value="C:nucleoplasm"/>
    <property type="evidence" value="ECO:0007669"/>
    <property type="project" value="Ensembl"/>
</dbReference>
<feature type="domain" description="Rrn7/TAF1B C-terminal cyclin" evidence="17">
    <location>
        <begin position="318"/>
        <end position="508"/>
    </location>
</feature>
<dbReference type="PANTHER" id="PTHR31576:SF2">
    <property type="entry name" value="TATA BOX-BINDING PROTEIN-ASSOCIATED FACTOR RNA POLYMERASE I SUBUNIT B"/>
    <property type="match status" value="1"/>
</dbReference>
<dbReference type="PANTHER" id="PTHR31576">
    <property type="entry name" value="TATA BOX-BINDING PROTEIN-ASSOCIATED FACTOR RNA POLYMERASE I SUBUNIT B"/>
    <property type="match status" value="1"/>
</dbReference>
<dbReference type="FunCoup" id="H0VHN8">
    <property type="interactions" value="2339"/>
</dbReference>
<keyword evidence="9" id="KW-0804">Transcription</keyword>
<dbReference type="GO" id="GO:0008270">
    <property type="term" value="F:zinc ion binding"/>
    <property type="evidence" value="ECO:0007669"/>
    <property type="project" value="UniProtKB-KW"/>
</dbReference>
<evidence type="ECO:0000256" key="5">
    <source>
        <dbReference type="ARBA" id="ARBA00022771"/>
    </source>
</evidence>
<comment type="subcellular location">
    <subcellularLocation>
        <location evidence="1">Nucleus</location>
        <location evidence="1">Nucleolus</location>
    </subcellularLocation>
</comment>
<organism evidence="18 19">
    <name type="scientific">Cavia porcellus</name>
    <name type="common">Guinea pig</name>
    <dbReference type="NCBI Taxonomy" id="10141"/>
    <lineage>
        <taxon>Eukaryota</taxon>
        <taxon>Metazoa</taxon>
        <taxon>Chordata</taxon>
        <taxon>Craniata</taxon>
        <taxon>Vertebrata</taxon>
        <taxon>Euteleostomi</taxon>
        <taxon>Mammalia</taxon>
        <taxon>Eutheria</taxon>
        <taxon>Euarchontoglires</taxon>
        <taxon>Glires</taxon>
        <taxon>Rodentia</taxon>
        <taxon>Hystricomorpha</taxon>
        <taxon>Caviidae</taxon>
        <taxon>Cavia</taxon>
    </lineage>
</organism>
<evidence type="ECO:0000256" key="7">
    <source>
        <dbReference type="ARBA" id="ARBA00023015"/>
    </source>
</evidence>
<reference evidence="18" key="3">
    <citation type="submission" date="2025-09" db="UniProtKB">
        <authorList>
            <consortium name="Ensembl"/>
        </authorList>
    </citation>
    <scope>IDENTIFICATION</scope>
    <source>
        <strain evidence="18">2N</strain>
    </source>
</reference>
<evidence type="ECO:0000256" key="3">
    <source>
        <dbReference type="ARBA" id="ARBA00018994"/>
    </source>
</evidence>
<evidence type="ECO:0000256" key="12">
    <source>
        <dbReference type="ARBA" id="ARBA00030355"/>
    </source>
</evidence>
<keyword evidence="7" id="KW-0805">Transcription regulation</keyword>
<dbReference type="AlphaFoldDB" id="H0VHN8"/>
<evidence type="ECO:0000259" key="15">
    <source>
        <dbReference type="Pfam" id="PF11781"/>
    </source>
</evidence>
<dbReference type="Pfam" id="PF11781">
    <property type="entry name" value="Zn_ribbon_RRN7"/>
    <property type="match status" value="1"/>
</dbReference>
<reference evidence="19" key="1">
    <citation type="journal article" date="2011" name="Nature">
        <title>A high-resolution map of human evolutionary constraint using 29 mammals.</title>
        <authorList>
            <person name="Lindblad-Toh K."/>
            <person name="Garber M."/>
            <person name="Zuk O."/>
            <person name="Lin M.F."/>
            <person name="Parker B.J."/>
            <person name="Washietl S."/>
            <person name="Kheradpour P."/>
            <person name="Ernst J."/>
            <person name="Jordan G."/>
            <person name="Mauceli E."/>
            <person name="Ward L.D."/>
            <person name="Lowe C.B."/>
            <person name="Holloway A.K."/>
            <person name="Clamp M."/>
            <person name="Gnerre S."/>
            <person name="Alfoldi J."/>
            <person name="Beal K."/>
            <person name="Chang J."/>
            <person name="Clawson H."/>
            <person name="Cuff J."/>
            <person name="Di Palma F."/>
            <person name="Fitzgerald S."/>
            <person name="Flicek P."/>
            <person name="Guttman M."/>
            <person name="Hubisz M.J."/>
            <person name="Jaffe D.B."/>
            <person name="Jungreis I."/>
            <person name="Kent W.J."/>
            <person name="Kostka D."/>
            <person name="Lara M."/>
            <person name="Martins A.L."/>
            <person name="Massingham T."/>
            <person name="Moltke I."/>
            <person name="Raney B.J."/>
            <person name="Rasmussen M.D."/>
            <person name="Robinson J."/>
            <person name="Stark A."/>
            <person name="Vilella A.J."/>
            <person name="Wen J."/>
            <person name="Xie X."/>
            <person name="Zody M.C."/>
            <person name="Baldwin J."/>
            <person name="Bloom T."/>
            <person name="Chin C.W."/>
            <person name="Heiman D."/>
            <person name="Nicol R."/>
            <person name="Nusbaum C."/>
            <person name="Young S."/>
            <person name="Wilkinson J."/>
            <person name="Worley K.C."/>
            <person name="Kovar C.L."/>
            <person name="Muzny D.M."/>
            <person name="Gibbs R.A."/>
            <person name="Cree A."/>
            <person name="Dihn H.H."/>
            <person name="Fowler G."/>
            <person name="Jhangiani S."/>
            <person name="Joshi V."/>
            <person name="Lee S."/>
            <person name="Lewis L.R."/>
            <person name="Nazareth L.V."/>
            <person name="Okwuonu G."/>
            <person name="Santibanez J."/>
            <person name="Warren W.C."/>
            <person name="Mardis E.R."/>
            <person name="Weinstock G.M."/>
            <person name="Wilson R.K."/>
            <person name="Delehaunty K."/>
            <person name="Dooling D."/>
            <person name="Fronik C."/>
            <person name="Fulton L."/>
            <person name="Fulton B."/>
            <person name="Graves T."/>
            <person name="Minx P."/>
            <person name="Sodergren E."/>
            <person name="Birney E."/>
            <person name="Margulies E.H."/>
            <person name="Herrero J."/>
            <person name="Green E.D."/>
            <person name="Haussler D."/>
            <person name="Siepel A."/>
            <person name="Goldman N."/>
            <person name="Pollard K.S."/>
            <person name="Pedersen J.S."/>
            <person name="Lander E.S."/>
            <person name="Kellis M."/>
        </authorList>
    </citation>
    <scope>NUCLEOTIDE SEQUENCE [LARGE SCALE GENOMIC DNA]</scope>
    <source>
        <strain evidence="19">2N</strain>
    </source>
</reference>
<evidence type="ECO:0000256" key="9">
    <source>
        <dbReference type="ARBA" id="ARBA00023163"/>
    </source>
</evidence>
<dbReference type="GO" id="GO:0070860">
    <property type="term" value="C:RNA polymerase I core factor complex"/>
    <property type="evidence" value="ECO:0007669"/>
    <property type="project" value="Ensembl"/>
</dbReference>
<evidence type="ECO:0000256" key="13">
    <source>
        <dbReference type="ARBA" id="ARBA00032500"/>
    </source>
</evidence>
<keyword evidence="5" id="KW-0863">Zinc-finger</keyword>
<feature type="domain" description="RRN7-type" evidence="15">
    <location>
        <begin position="55"/>
        <end position="85"/>
    </location>
</feature>
<dbReference type="InterPro" id="IPR048538">
    <property type="entry name" value="Rrn7_cyclin_C"/>
</dbReference>
<evidence type="ECO:0000256" key="6">
    <source>
        <dbReference type="ARBA" id="ARBA00022833"/>
    </source>
</evidence>
<dbReference type="InParanoid" id="H0VHN8"/>
<sequence length="635" mass="72536">MGPCSRRSPEPKFQGCSFRREVSSGSPGSDFRYPGNGPGRPLGACGMELEDAKELKERCAQCAAVSWGLTDEGKYYCTSCHNVTERSKEVTNTDVIPNTKIKSISRGLKRRSKLEKGWDWYVCEGFQHILCQQAEALKALGVTPELKDEVLHNFWKRYLQKSKQAYCANPVYSRRKTEMLEGNVCHSDGVSGPELLSDINWTSGLDSGAESQSDAPGPKPFAALRTPHSEAASVCSGSLDGVEYSERKEKSVVKMTVPRTLALCYLSLLWQREAVTLSDLLRFVEDEEDHIPYIKAFQNFPEEMKLYGRDKGIFAIESWPDYEEIYKHTVEIATFLDLPRFPDITKDCFLHPNILCVKYLMEANLPDEMHGLIRQVTEMTGWGEVDSLTFDPIAKAATTVKYDVLAVALIVVVLKLLFLLDDSVEWSLSDLAEVNNEKNKTGKPWFSFRKWYHVMKRTLEEQRRKWEDARAKYMWKSEKPLYHSHIDKPVAYKRREVVVNLQKQFSTLLDPAPTVTKKSAASFQLSWAEGDPGRPCFHSHSLGGVLLKKGQALVTKNSLYWLSTQKFCRSYCKHVTTYEESNFSLSYQFLLNLFAFLLRVKAALLHDEVSLIEKKLFKKKYNEAKKNPRSRKGRR</sequence>
<dbReference type="VEuPathDB" id="HostDB:ENSCPOG00000010780"/>
<dbReference type="EMBL" id="AAKN02050701">
    <property type="status" value="NOT_ANNOTATED_CDS"/>
    <property type="molecule type" value="Genomic_DNA"/>
</dbReference>
<dbReference type="InterPro" id="IPR048540">
    <property type="entry name" value="Rrn7_cyclin_N"/>
</dbReference>
<dbReference type="GO" id="GO:0005668">
    <property type="term" value="C:RNA polymerase transcription factor SL1 complex"/>
    <property type="evidence" value="ECO:0007669"/>
    <property type="project" value="Ensembl"/>
</dbReference>
<evidence type="ECO:0000256" key="4">
    <source>
        <dbReference type="ARBA" id="ARBA00022723"/>
    </source>
</evidence>
<comment type="similarity">
    <text evidence="2">Belongs to the RRN7/TAF1B family.</text>
</comment>
<accession>H0VHN8</accession>
<dbReference type="HOGENOM" id="CLU_032815_0_0_1"/>
<proteinExistence type="inferred from homology"/>
<dbReference type="GO" id="GO:0001164">
    <property type="term" value="F:RNA polymerase I core promoter sequence-specific DNA binding"/>
    <property type="evidence" value="ECO:0007669"/>
    <property type="project" value="Ensembl"/>
</dbReference>
<evidence type="ECO:0000256" key="1">
    <source>
        <dbReference type="ARBA" id="ARBA00004604"/>
    </source>
</evidence>
<evidence type="ECO:0000256" key="14">
    <source>
        <dbReference type="SAM" id="MobiDB-lite"/>
    </source>
</evidence>
<evidence type="ECO:0000256" key="2">
    <source>
        <dbReference type="ARBA" id="ARBA00006899"/>
    </source>
</evidence>
<dbReference type="GO" id="GO:0042790">
    <property type="term" value="P:nucleolar large rRNA transcription by RNA polymerase I"/>
    <property type="evidence" value="ECO:0007669"/>
    <property type="project" value="TreeGrafter"/>
</dbReference>
<reference evidence="18" key="2">
    <citation type="submission" date="2025-08" db="UniProtKB">
        <authorList>
            <consortium name="Ensembl"/>
        </authorList>
    </citation>
    <scope>IDENTIFICATION</scope>
    <source>
        <strain evidence="18">2N</strain>
    </source>
</reference>
<dbReference type="OMA" id="SFRFCWG"/>
<evidence type="ECO:0000256" key="10">
    <source>
        <dbReference type="ARBA" id="ARBA00023242"/>
    </source>
</evidence>
<keyword evidence="10" id="KW-0539">Nucleus</keyword>
<dbReference type="GeneTree" id="ENSGT00440000033827"/>
<dbReference type="InterPro" id="IPR021752">
    <property type="entry name" value="TF_Rrn7_Zf"/>
</dbReference>
<evidence type="ECO:0000313" key="18">
    <source>
        <dbReference type="Ensembl" id="ENSCPOP00000009679.3"/>
    </source>
</evidence>
<keyword evidence="6" id="KW-0862">Zinc</keyword>
<dbReference type="eggNOG" id="ENOG502QVGU">
    <property type="taxonomic scope" value="Eukaryota"/>
</dbReference>
<protein>
    <recommendedName>
        <fullName evidence="3">TATA box-binding protein-associated factor RNA polymerase I subunit B</fullName>
    </recommendedName>
    <alternativeName>
        <fullName evidence="13">TATA box-binding protein-associated factor 1B</fullName>
    </alternativeName>
    <alternativeName>
        <fullName evidence="12">Transcription initiation factor SL1/TIF-IB subunit B</fullName>
    </alternativeName>
</protein>
<keyword evidence="19" id="KW-1185">Reference proteome</keyword>
<evidence type="ECO:0000259" key="17">
    <source>
        <dbReference type="Pfam" id="PF20645"/>
    </source>
</evidence>
<keyword evidence="4" id="KW-0479">Metal-binding</keyword>
<comment type="function">
    <text evidence="11">Component of RNA polymerase I core factor complex that acts as a GTF2B/TFIIB-like factor and plays a key role in multiple steps during transcription initiation such as pre-initiation complex (PIC) assembly and postpolymerase recruitment events in polymerase I (Pol I) transcription. Binds rDNA promoters and plays a role in Pol I recruitment as a component of the SL1/TIF-IB complex and, possibly, directly through its interaction with RRN3.</text>
</comment>
<dbReference type="Pfam" id="PF20645">
    <property type="entry name" value="Rrn7_cyclin_C"/>
    <property type="match status" value="1"/>
</dbReference>
<dbReference type="InterPro" id="IPR033599">
    <property type="entry name" value="TAF1B/Rrn7"/>
</dbReference>
<dbReference type="Ensembl" id="ENSCPOT00000010878.3">
    <property type="protein sequence ID" value="ENSCPOP00000009679.3"/>
    <property type="gene ID" value="ENSCPOG00000010780.4"/>
</dbReference>
<dbReference type="STRING" id="10141.ENSCPOP00000009679"/>
<feature type="region of interest" description="Disordered" evidence="14">
    <location>
        <begin position="1"/>
        <end position="36"/>
    </location>
</feature>
<dbReference type="Pfam" id="PF20644">
    <property type="entry name" value="Rrn7_cyclin_N"/>
    <property type="match status" value="1"/>
</dbReference>
<name>H0VHN8_CAVPO</name>
<gene>
    <name evidence="18" type="primary">TAF1B</name>
</gene>
<dbReference type="Bgee" id="ENSCPOG00000010780">
    <property type="expression patterns" value="Expressed in testis and 13 other cell types or tissues"/>
</dbReference>
<keyword evidence="8" id="KW-0238">DNA-binding</keyword>
<evidence type="ECO:0000313" key="19">
    <source>
        <dbReference type="Proteomes" id="UP000005447"/>
    </source>
</evidence>
<evidence type="ECO:0000259" key="16">
    <source>
        <dbReference type="Pfam" id="PF20644"/>
    </source>
</evidence>
<evidence type="ECO:0000256" key="11">
    <source>
        <dbReference type="ARBA" id="ARBA00025013"/>
    </source>
</evidence>